<evidence type="ECO:0000313" key="2">
    <source>
        <dbReference type="EMBL" id="BCR05298.1"/>
    </source>
</evidence>
<dbReference type="SMART" id="SM00760">
    <property type="entry name" value="Bac_DnaA_C"/>
    <property type="match status" value="1"/>
</dbReference>
<dbReference type="EMBL" id="AP024355">
    <property type="protein sequence ID" value="BCR05298.1"/>
    <property type="molecule type" value="Genomic_DNA"/>
</dbReference>
<keyword evidence="3" id="KW-1185">Reference proteome</keyword>
<evidence type="ECO:0000313" key="3">
    <source>
        <dbReference type="Proteomes" id="UP001319827"/>
    </source>
</evidence>
<feature type="domain" description="Chromosomal replication initiator DnaA C-terminal" evidence="1">
    <location>
        <begin position="17"/>
        <end position="85"/>
    </location>
</feature>
<dbReference type="SUPFAM" id="SSF48295">
    <property type="entry name" value="TrpR-like"/>
    <property type="match status" value="1"/>
</dbReference>
<protein>
    <recommendedName>
        <fullName evidence="1">Chromosomal replication initiator DnaA C-terminal domain-containing protein</fullName>
    </recommendedName>
</protein>
<organism evidence="2 3">
    <name type="scientific">Desulfuromonas versatilis</name>
    <dbReference type="NCBI Taxonomy" id="2802975"/>
    <lineage>
        <taxon>Bacteria</taxon>
        <taxon>Pseudomonadati</taxon>
        <taxon>Thermodesulfobacteriota</taxon>
        <taxon>Desulfuromonadia</taxon>
        <taxon>Desulfuromonadales</taxon>
        <taxon>Desulfuromonadaceae</taxon>
        <taxon>Desulfuromonas</taxon>
    </lineage>
</organism>
<reference evidence="2 3" key="2">
    <citation type="journal article" date="2021" name="Int. J. Syst. Evol. Microbiol.">
        <title>Isolation and Polyphasic Characterization of Desulfuromonas versatilis sp. Nov., an Electrogenic Bacteria Capable of Versatile Metabolism Isolated from a Graphene Oxide-Reducing Enrichment Culture.</title>
        <authorList>
            <person name="Xie L."/>
            <person name="Yoshida N."/>
            <person name="Ishii S."/>
            <person name="Meng L."/>
        </authorList>
    </citation>
    <scope>NUCLEOTIDE SEQUENCE [LARGE SCALE GENOMIC DNA]</scope>
    <source>
        <strain evidence="2 3">NIT-T3</strain>
    </source>
</reference>
<gene>
    <name evidence="2" type="ORF">DESUT3_23670</name>
</gene>
<sequence length="87" mass="9433">MTIGYWAGGPVGNTDDDLEKLLTKVTESFQVDRIALTQPDRYRNLARARAVLCHLAMRYSGVKGTELAKHLSMTQAGVSVAADRGAP</sequence>
<reference evidence="2 3" key="1">
    <citation type="journal article" date="2016" name="C (Basel)">
        <title>Selective Growth of and Electricity Production by Marine Exoelectrogenic Bacteria in Self-Aggregated Hydrogel of Microbially Reduced Graphene Oxide.</title>
        <authorList>
            <person name="Yoshida N."/>
            <person name="Goto Y."/>
            <person name="Miyata Y."/>
        </authorList>
    </citation>
    <scope>NUCLEOTIDE SEQUENCE [LARGE SCALE GENOMIC DNA]</scope>
    <source>
        <strain evidence="2 3">NIT-T3</strain>
    </source>
</reference>
<accession>A0ABM8HTP9</accession>
<dbReference type="Proteomes" id="UP001319827">
    <property type="component" value="Chromosome"/>
</dbReference>
<dbReference type="Gene3D" id="1.10.1750.10">
    <property type="match status" value="1"/>
</dbReference>
<dbReference type="InterPro" id="IPR010921">
    <property type="entry name" value="Trp_repressor/repl_initiator"/>
</dbReference>
<proteinExistence type="predicted"/>
<dbReference type="InterPro" id="IPR013159">
    <property type="entry name" value="DnaA_C"/>
</dbReference>
<evidence type="ECO:0000259" key="1">
    <source>
        <dbReference type="SMART" id="SM00760"/>
    </source>
</evidence>
<name>A0ABM8HTP9_9BACT</name>